<feature type="region of interest" description="Disordered" evidence="7">
    <location>
        <begin position="1"/>
        <end position="111"/>
    </location>
</feature>
<keyword evidence="1 5" id="KW-0963">Cytoplasm</keyword>
<feature type="compositionally biased region" description="Basic and acidic residues" evidence="7">
    <location>
        <begin position="129"/>
        <end position="138"/>
    </location>
</feature>
<evidence type="ECO:0000256" key="7">
    <source>
        <dbReference type="SAM" id="MobiDB-lite"/>
    </source>
</evidence>
<feature type="region of interest" description="Disordered" evidence="7">
    <location>
        <begin position="125"/>
        <end position="166"/>
    </location>
</feature>
<organism evidence="8 9">
    <name type="scientific">Striga asiatica</name>
    <name type="common">Asiatic witchweed</name>
    <name type="synonym">Buchnera asiatica</name>
    <dbReference type="NCBI Taxonomy" id="4170"/>
    <lineage>
        <taxon>Eukaryota</taxon>
        <taxon>Viridiplantae</taxon>
        <taxon>Streptophyta</taxon>
        <taxon>Embryophyta</taxon>
        <taxon>Tracheophyta</taxon>
        <taxon>Spermatophyta</taxon>
        <taxon>Magnoliopsida</taxon>
        <taxon>eudicotyledons</taxon>
        <taxon>Gunneridae</taxon>
        <taxon>Pentapetalae</taxon>
        <taxon>asterids</taxon>
        <taxon>lamiids</taxon>
        <taxon>Lamiales</taxon>
        <taxon>Orobanchaceae</taxon>
        <taxon>Buchnereae</taxon>
        <taxon>Striga</taxon>
    </lineage>
</organism>
<keyword evidence="4 5" id="KW-0833">Ubl conjugation pathway</keyword>
<sequence length="300" mass="31542">MRAGRSGPPEKAGAAAVGGGKSGNDESGGGGGKSGNNENDGGGGGGARTNGRGDGGAKNLNGLLGQKRRRHPGGKGNGPILGLKLACDPRGDLGDGSPMEGQKGNQGKLRSLSAKGFRVLVMALGRPGQRGEPRHGESTKLSPAIESSTTNGFQSGDRRAAPSPCPNQILTRATRRVKSSISGDRIFFPSPSSNFEPSHPNTFLSLFSRGGLELLCDSVKIHEVNVDPQAEEHKLTMKHLLSWVRHNLIKERPEMFMKGDTVRPGVLVLVNDCDWELSGQLDTVLEEKDTVVFISTLHGG</sequence>
<dbReference type="UniPathway" id="UPA00988"/>
<dbReference type="EMBL" id="BKCP01008137">
    <property type="protein sequence ID" value="GER48020.1"/>
    <property type="molecule type" value="Genomic_DNA"/>
</dbReference>
<reference evidence="9" key="1">
    <citation type="journal article" date="2019" name="Curr. Biol.">
        <title>Genome Sequence of Striga asiatica Provides Insight into the Evolution of Plant Parasitism.</title>
        <authorList>
            <person name="Yoshida S."/>
            <person name="Kim S."/>
            <person name="Wafula E.K."/>
            <person name="Tanskanen J."/>
            <person name="Kim Y.M."/>
            <person name="Honaas L."/>
            <person name="Yang Z."/>
            <person name="Spallek T."/>
            <person name="Conn C.E."/>
            <person name="Ichihashi Y."/>
            <person name="Cheong K."/>
            <person name="Cui S."/>
            <person name="Der J.P."/>
            <person name="Gundlach H."/>
            <person name="Jiao Y."/>
            <person name="Hori C."/>
            <person name="Ishida J.K."/>
            <person name="Kasahara H."/>
            <person name="Kiba T."/>
            <person name="Kim M.S."/>
            <person name="Koo N."/>
            <person name="Laohavisit A."/>
            <person name="Lee Y.H."/>
            <person name="Lumba S."/>
            <person name="McCourt P."/>
            <person name="Mortimer J.C."/>
            <person name="Mutuku J.M."/>
            <person name="Nomura T."/>
            <person name="Sasaki-Sekimoto Y."/>
            <person name="Seto Y."/>
            <person name="Wang Y."/>
            <person name="Wakatake T."/>
            <person name="Sakakibara H."/>
            <person name="Demura T."/>
            <person name="Yamaguchi S."/>
            <person name="Yoneyama K."/>
            <person name="Manabe R.I."/>
            <person name="Nelson D.C."/>
            <person name="Schulman A.H."/>
            <person name="Timko M.P."/>
            <person name="dePamphilis C.W."/>
            <person name="Choi D."/>
            <person name="Shirasu K."/>
        </authorList>
    </citation>
    <scope>NUCLEOTIDE SEQUENCE [LARGE SCALE GENOMIC DNA]</scope>
    <source>
        <strain evidence="9">cv. UVA1</strain>
    </source>
</reference>
<evidence type="ECO:0000256" key="4">
    <source>
        <dbReference type="ARBA" id="ARBA00022786"/>
    </source>
</evidence>
<accession>A0A5A7QS15</accession>
<dbReference type="GO" id="GO:0005829">
    <property type="term" value="C:cytosol"/>
    <property type="evidence" value="ECO:0007669"/>
    <property type="project" value="UniProtKB-UniRule"/>
</dbReference>
<dbReference type="OrthoDB" id="10248987at2759"/>
<dbReference type="Pfam" id="PF09138">
    <property type="entry name" value="Urm1"/>
    <property type="match status" value="1"/>
</dbReference>
<dbReference type="GO" id="GO:0034227">
    <property type="term" value="P:tRNA thio-modification"/>
    <property type="evidence" value="ECO:0007669"/>
    <property type="project" value="UniProtKB-UniRule"/>
</dbReference>
<keyword evidence="2 5" id="KW-1017">Isopeptide bond</keyword>
<evidence type="ECO:0000256" key="3">
    <source>
        <dbReference type="ARBA" id="ARBA00022694"/>
    </source>
</evidence>
<dbReference type="InterPro" id="IPR016155">
    <property type="entry name" value="Mopterin_synth/thiamin_S_b"/>
</dbReference>
<comment type="caution">
    <text evidence="8">The sequence shown here is derived from an EMBL/GenBank/DDBJ whole genome shotgun (WGS) entry which is preliminary data.</text>
</comment>
<dbReference type="GO" id="GO:0032447">
    <property type="term" value="P:protein urmylation"/>
    <property type="evidence" value="ECO:0007669"/>
    <property type="project" value="UniProtKB-UniRule"/>
</dbReference>
<comment type="subcellular location">
    <subcellularLocation>
        <location evidence="5 6">Cytoplasm</location>
    </subcellularLocation>
</comment>
<dbReference type="Gene3D" id="3.10.20.30">
    <property type="match status" value="1"/>
</dbReference>
<dbReference type="GO" id="GO:0002098">
    <property type="term" value="P:tRNA wobble uridine modification"/>
    <property type="evidence" value="ECO:0007669"/>
    <property type="project" value="UniProtKB-UniRule"/>
</dbReference>
<proteinExistence type="inferred from homology"/>
<comment type="pathway">
    <text evidence="5 6">tRNA modification; 5-methoxycarbonylmethyl-2-thiouridine-tRNA biosynthesis.</text>
</comment>
<dbReference type="SUPFAM" id="SSF54285">
    <property type="entry name" value="MoaD/ThiS"/>
    <property type="match status" value="1"/>
</dbReference>
<comment type="PTM">
    <text evidence="5">C-terminal thiocarboxylation occurs in 2 steps, it is first acyl-adenylated (-COAMP) via the hesA/moeB/thiF part of the MOCS3/UBA4 homolog, then thiocarboxylated (-COSH) via the rhodanese domain of the MOCS3/UBA4 homolog.</text>
</comment>
<dbReference type="AlphaFoldDB" id="A0A5A7QS15"/>
<dbReference type="HAMAP" id="MF_03048">
    <property type="entry name" value="Urm1"/>
    <property type="match status" value="1"/>
</dbReference>
<feature type="compositionally biased region" description="Gly residues" evidence="7">
    <location>
        <begin position="16"/>
        <end position="56"/>
    </location>
</feature>
<dbReference type="CDD" id="cd01764">
    <property type="entry name" value="Ubl_Urm1"/>
    <property type="match status" value="1"/>
</dbReference>
<evidence type="ECO:0000313" key="8">
    <source>
        <dbReference type="EMBL" id="GER48020.1"/>
    </source>
</evidence>
<comment type="function">
    <text evidence="5">Acts as a sulfur carrier required for 2-thiolation of mcm(5)S(2)U at tRNA wobble positions of cytosolic tRNA(Lys), tRNA(Glu) and tRNA(Gln). Serves as sulfur donor in tRNA 2-thiolation reaction by being thiocarboxylated (-COSH) at its C-terminus by MOCS3. The sulfur is then transferred to tRNA to form 2-thiolation of mcm(5)S(2)U. Also acts as a ubiquitin-like protein (UBL) that is covalently conjugated via an isopeptide bond to lysine residues of target proteins. The thiocarboxylated form serves as substrate for conjugation and oxidative stress specifically induces the formation of UBL-protein conjugates.</text>
</comment>
<name>A0A5A7QS15_STRAF</name>
<evidence type="ECO:0000256" key="2">
    <source>
        <dbReference type="ARBA" id="ARBA00022499"/>
    </source>
</evidence>
<dbReference type="Proteomes" id="UP000325081">
    <property type="component" value="Unassembled WGS sequence"/>
</dbReference>
<comment type="similarity">
    <text evidence="5 6">Belongs to the URM1 family.</text>
</comment>
<feature type="modified residue" description="1-thioglycine" evidence="5">
    <location>
        <position position="300"/>
    </location>
</feature>
<evidence type="ECO:0000256" key="5">
    <source>
        <dbReference type="HAMAP-Rule" id="MF_03048"/>
    </source>
</evidence>
<gene>
    <name evidence="8" type="ORF">STAS_25171</name>
</gene>
<feature type="cross-link" description="Glycyl lysine isopeptide (Gly-Lys) (interchain with K-? in acceptor proteins)" evidence="5">
    <location>
        <position position="300"/>
    </location>
</feature>
<keyword evidence="3 5" id="KW-0819">tRNA processing</keyword>
<dbReference type="InterPro" id="IPR015221">
    <property type="entry name" value="Urm1"/>
</dbReference>
<dbReference type="InterPro" id="IPR012675">
    <property type="entry name" value="Beta-grasp_dom_sf"/>
</dbReference>
<protein>
    <recommendedName>
        <fullName evidence="5">Ubiquitin-related modifier 1 homolog</fullName>
    </recommendedName>
</protein>
<dbReference type="PANTHER" id="PTHR14986">
    <property type="entry name" value="RURM1 PROTEIN"/>
    <property type="match status" value="1"/>
</dbReference>
<keyword evidence="9" id="KW-1185">Reference proteome</keyword>
<evidence type="ECO:0000256" key="1">
    <source>
        <dbReference type="ARBA" id="ARBA00022490"/>
    </source>
</evidence>
<evidence type="ECO:0000256" key="6">
    <source>
        <dbReference type="RuleBase" id="RU361182"/>
    </source>
</evidence>
<feature type="compositionally biased region" description="Polar residues" evidence="7">
    <location>
        <begin position="139"/>
        <end position="154"/>
    </location>
</feature>
<evidence type="ECO:0000313" key="9">
    <source>
        <dbReference type="Proteomes" id="UP000325081"/>
    </source>
</evidence>